<feature type="non-terminal residue" evidence="2">
    <location>
        <position position="1"/>
    </location>
</feature>
<evidence type="ECO:0000313" key="2">
    <source>
        <dbReference type="EMBL" id="KAF2481218.1"/>
    </source>
</evidence>
<dbReference type="InterPro" id="IPR029045">
    <property type="entry name" value="ClpP/crotonase-like_dom_sf"/>
</dbReference>
<dbReference type="PANTHER" id="PTHR37049:SF4">
    <property type="entry name" value="RHODANESE DOMAIN-CONTAINING PROTEIN"/>
    <property type="match status" value="1"/>
</dbReference>
<proteinExistence type="predicted"/>
<evidence type="ECO:0000313" key="3">
    <source>
        <dbReference type="Proteomes" id="UP000799767"/>
    </source>
</evidence>
<name>A0A6A6PM92_9PEZI</name>
<feature type="non-terminal residue" evidence="2">
    <location>
        <position position="643"/>
    </location>
</feature>
<keyword evidence="3" id="KW-1185">Reference proteome</keyword>
<evidence type="ECO:0000259" key="1">
    <source>
        <dbReference type="Pfam" id="PF23658"/>
    </source>
</evidence>
<dbReference type="AlphaFoldDB" id="A0A6A6PM92"/>
<dbReference type="GeneID" id="54471203"/>
<dbReference type="Pfam" id="PF23658">
    <property type="entry name" value="PDZ_CPAF_rel"/>
    <property type="match status" value="1"/>
</dbReference>
<gene>
    <name evidence="2" type="ORF">BDY17DRAFT_229865</name>
</gene>
<dbReference type="OrthoDB" id="27214at2759"/>
<dbReference type="RefSeq" id="XP_033587788.1">
    <property type="nucleotide sequence ID" value="XM_033730201.1"/>
</dbReference>
<dbReference type="EMBL" id="MU001638">
    <property type="protein sequence ID" value="KAF2481218.1"/>
    <property type="molecule type" value="Genomic_DNA"/>
</dbReference>
<dbReference type="InterPro" id="IPR052766">
    <property type="entry name" value="S41A_metabolite_peptidase"/>
</dbReference>
<feature type="domain" description="CPAF-like PDZ" evidence="1">
    <location>
        <begin position="119"/>
        <end position="238"/>
    </location>
</feature>
<sequence length="643" mass="69594">PCAQAASAVQKSGGYLDADVALQCLQSVPVDVKGDALQLDGILAFANFQSTLAYLKNPPPGYMYPAVDILAELQNLKSKLISNGYTNEFDVQRDIYNLFNSAHDEHFIFYPDIVSIFEWVRDMPIYSVSTDGVSVPKIYASPDMEVLAGLTQADYTPSAITQINGQDVEVFLNTLANETTQNEDPDAAYNNMFPNIPTLSTGAGAPSVFTNTYVPYFGTNTTLTFANGSTRPVITYADTGSIDFSGVKDGASFFEKFCTGNLPLLGQSSSSSTAASQTTFSGLPRYPQPWVVAEDLSIQCYFPEDQSDLAVLAVPNFGPKNDADFSDVIRECLATSNKLGKTKLAIDLRGNGGGDVLCAYDFFKQLFPSITPWGTSNFRAWTLFQQVGKTMTSAFANTTPANAGKAGYDDGFASPFNARTEDNPALQQYNSWGEFYGPVSAHDDTFTNLVRYNLSDPYTTPQGVAGYGALAGIVPRQTFASDNIVIIQDGLCASTCAIFTEFMKEQGNVGQVVFGGRAQTGPMQGVGGTKGANEYGFDLLLQDFQLAYNLSSASQQVAWDQQWGQAIAGIVQAVTRATQSSEGANAHVNFRNNIRKGDETLTPLQFVYEAANCRLFYTAAQIENQALVWKAAYNSYWNGAPCV</sequence>
<accession>A0A6A6PM92</accession>
<dbReference type="PANTHER" id="PTHR37049">
    <property type="entry name" value="PEPTIDASE S41 FAMILY PROTEIN"/>
    <property type="match status" value="1"/>
</dbReference>
<reference evidence="2" key="1">
    <citation type="journal article" date="2020" name="Stud. Mycol.">
        <title>101 Dothideomycetes genomes: a test case for predicting lifestyles and emergence of pathogens.</title>
        <authorList>
            <person name="Haridas S."/>
            <person name="Albert R."/>
            <person name="Binder M."/>
            <person name="Bloem J."/>
            <person name="Labutti K."/>
            <person name="Salamov A."/>
            <person name="Andreopoulos B."/>
            <person name="Baker S."/>
            <person name="Barry K."/>
            <person name="Bills G."/>
            <person name="Bluhm B."/>
            <person name="Cannon C."/>
            <person name="Castanera R."/>
            <person name="Culley D."/>
            <person name="Daum C."/>
            <person name="Ezra D."/>
            <person name="Gonzalez J."/>
            <person name="Henrissat B."/>
            <person name="Kuo A."/>
            <person name="Liang C."/>
            <person name="Lipzen A."/>
            <person name="Lutzoni F."/>
            <person name="Magnuson J."/>
            <person name="Mondo S."/>
            <person name="Nolan M."/>
            <person name="Ohm R."/>
            <person name="Pangilinan J."/>
            <person name="Park H.-J."/>
            <person name="Ramirez L."/>
            <person name="Alfaro M."/>
            <person name="Sun H."/>
            <person name="Tritt A."/>
            <person name="Yoshinaga Y."/>
            <person name="Zwiers L.-H."/>
            <person name="Turgeon B."/>
            <person name="Goodwin S."/>
            <person name="Spatafora J."/>
            <person name="Crous P."/>
            <person name="Grigoriev I."/>
        </authorList>
    </citation>
    <scope>NUCLEOTIDE SEQUENCE</scope>
    <source>
        <strain evidence="2">CBS 113389</strain>
    </source>
</reference>
<dbReference type="InterPro" id="IPR056186">
    <property type="entry name" value="PDZ_CPAF-rel"/>
</dbReference>
<organism evidence="2 3">
    <name type="scientific">Neohortaea acidophila</name>
    <dbReference type="NCBI Taxonomy" id="245834"/>
    <lineage>
        <taxon>Eukaryota</taxon>
        <taxon>Fungi</taxon>
        <taxon>Dikarya</taxon>
        <taxon>Ascomycota</taxon>
        <taxon>Pezizomycotina</taxon>
        <taxon>Dothideomycetes</taxon>
        <taxon>Dothideomycetidae</taxon>
        <taxon>Mycosphaerellales</taxon>
        <taxon>Teratosphaeriaceae</taxon>
        <taxon>Neohortaea</taxon>
    </lineage>
</organism>
<protein>
    <recommendedName>
        <fullName evidence="1">CPAF-like PDZ domain-containing protein</fullName>
    </recommendedName>
</protein>
<dbReference type="Gene3D" id="3.90.226.10">
    <property type="entry name" value="2-enoyl-CoA Hydratase, Chain A, domain 1"/>
    <property type="match status" value="1"/>
</dbReference>
<dbReference type="SUPFAM" id="SSF52096">
    <property type="entry name" value="ClpP/crotonase"/>
    <property type="match status" value="1"/>
</dbReference>
<dbReference type="Proteomes" id="UP000799767">
    <property type="component" value="Unassembled WGS sequence"/>
</dbReference>